<dbReference type="SMART" id="SM00408">
    <property type="entry name" value="IGc2"/>
    <property type="match status" value="5"/>
</dbReference>
<dbReference type="CDD" id="cd00096">
    <property type="entry name" value="Ig"/>
    <property type="match status" value="2"/>
</dbReference>
<feature type="repeat" description="NHL" evidence="11">
    <location>
        <begin position="1435"/>
        <end position="1474"/>
    </location>
</feature>
<dbReference type="InterPro" id="IPR032675">
    <property type="entry name" value="LRR_dom_sf"/>
</dbReference>
<dbReference type="PROSITE" id="PS50119">
    <property type="entry name" value="ZF_BBOX"/>
    <property type="match status" value="2"/>
</dbReference>
<evidence type="ECO:0000256" key="6">
    <source>
        <dbReference type="ARBA" id="ARBA00022771"/>
    </source>
</evidence>
<dbReference type="InterPro" id="IPR011042">
    <property type="entry name" value="6-blade_b-propeller_TolB-like"/>
</dbReference>
<evidence type="ECO:0000259" key="16">
    <source>
        <dbReference type="PROSITE" id="PS50835"/>
    </source>
</evidence>
<feature type="repeat" description="NHL" evidence="11">
    <location>
        <begin position="1573"/>
        <end position="1616"/>
    </location>
</feature>
<name>A0A1X7V4K3_AMPQE</name>
<dbReference type="Pfam" id="PF01436">
    <property type="entry name" value="NHL"/>
    <property type="match status" value="1"/>
</dbReference>
<keyword evidence="3" id="KW-0479">Metal-binding</keyword>
<dbReference type="PROSITE" id="PS00518">
    <property type="entry name" value="ZF_RING_1"/>
    <property type="match status" value="1"/>
</dbReference>
<sequence>MDGYSFLVLLCISAVPFLPLAVSRACPLRCNCYPSSTEGGGTPGYVVNCNHQSLTKIPTGLGSNTTELILSGNYIQKITTELRNLTNLKTLRLDNNFITSIEQGAFGRLARLEELYLYKNCLHVLENYTFHGLSSLRILNLYGNDMESFKSITFHPLHNIVNIDLSFNRLISLPNEAFKGLSRLSRLSIRSNELIVLGHEAFCNLPSLTYLNLDSNLLSTIPESSVCNLPSLSTIHLSNNNIACDCAASWLLQWITNNRFTSPFCARPPSLRGQRLTKFLLPDICDPPTVNLILINGSTLWTVGSAVTLRCPTTGVPAPDVLWTRNEMKLNSSISRLSIIENQLIITNVSLSDAGNYQCIASSDAGIAVSNKITVYVIDLVMEMSDENREINEILGDRTVLECTTTASELVLNSNQVIWFKDDLLLTYSERHVLLSNGSVLIVNITYDDAGSYVCQLEDMININRNLIVRGPARIVAFPQEMCVGNELVLSLYSDELYNLTCEVTGNPVPDMVWFDDNRNPINSTIPIENAIIYELSTIRGEYTFICNISNDLGGDERSIRVSVKDSTRIIDPAGIRNIQREVGDLVVLPCSHPDLTGITDRNWVREDGLDLPSNSRLGFNETLTIFMISVEDGGVYNCSIDSDTGEATVQYNIIVEGSPKISSMCGIPTLVSLVGTNVSLNCPVSSNPPPLILWFVNDTPISNVSSSLPYMLNESNMTLTLFTPPAERNSFTCQAFNSLGNDSSTVILSVESPPTFVKKPKNVEVNVSETAVFHCIGEGNPKPVVEWYKLRDDYPVKMLQQKGRVLISDEHLVIVNTLKIDAGEYYCTLNSSVGNENISIASDIVHLTVYVFPKLIDGLPTELVAYQRHPINLPCGGTGDPRPAIVWYKDGTRRGDVPVGVPASKMATGPEPLDMLEQLKDQVHCVVCLDVFTEPKTLPCLHSFCTSCLERMPQEKKGYVYALNCPVCRTPASVPTEGVRGYPIAFHINNLIDVYQKLSKVKQRQTLCENCSERNATGHCNECNQFLCTACIDMHKKWAMFSHHVIKSVEEMATSSVGSMITAKKSEKFEAESCKKHGKPLEIYCEKCEEVICSNCTVKIHKDHEYDLISDTYPKHQAIIEASLKPVDKEIRRATNVFAELEKRKKKVKEKGESVKREIRGMVEHIIGILQESEASLTERVDKITQGEEEELIEKSKSVDMALGHMKSCHDFVTQLLSIGNPQQVLVSKKQMMDRMSSVLEMVDLQSFQVKEEFDIQFNADSNIETTAGFLGDVTVVLPQASTPDYGRGQFTCGSIEMKESNVTIPLVIKGAFSHLDDVSISCSLVPEGEKKNKGIKTTIKGESGNYSLSCVPNSNGRHNLTVFANETKIGTKSIVIPFNPYLKVISPVSFLQKLDSPYGVSISPSGTIAVVECSSNSVSILNTKGQKICSIGGRETDRGGQTKFNYPRGVAITHDNHVLVSDNHRLQKVTLEGKVVETIGHPGSGDLEFNTPCGVKINEENGKVYIVESSNHRVQVLNQDLTFSHKFGTQGTGPGQFTRPRDIAFDKAGNIYITDAGNHRIQKFSASGKFVCHIGSPGNGQGQLGRPHGIAVDAYNMVHVAEVANHRVSSFTSDGEFIRCFGDEGSGRDQFKGAGGMTMGTDGRLYICDFYNKRVAVY</sequence>
<feature type="domain" description="Ig-like" evidence="16">
    <location>
        <begin position="573"/>
        <end position="651"/>
    </location>
</feature>
<evidence type="ECO:0000256" key="11">
    <source>
        <dbReference type="PROSITE-ProRule" id="PRU00504"/>
    </source>
</evidence>
<dbReference type="PROSITE" id="PS51125">
    <property type="entry name" value="NHL"/>
    <property type="match status" value="4"/>
</dbReference>
<dbReference type="PROSITE" id="PS50835">
    <property type="entry name" value="IG_LIKE"/>
    <property type="match status" value="7"/>
</dbReference>
<keyword evidence="5" id="KW-0677">Repeat</keyword>
<feature type="domain" description="Ig-like" evidence="16">
    <location>
        <begin position="854"/>
        <end position="892"/>
    </location>
</feature>
<dbReference type="Pfam" id="PF13445">
    <property type="entry name" value="zf-RING_UBOX"/>
    <property type="match status" value="1"/>
</dbReference>
<dbReference type="GO" id="GO:0008270">
    <property type="term" value="F:zinc ion binding"/>
    <property type="evidence" value="ECO:0007669"/>
    <property type="project" value="UniProtKB-KW"/>
</dbReference>
<dbReference type="CDD" id="cd05819">
    <property type="entry name" value="NHL"/>
    <property type="match status" value="1"/>
</dbReference>
<keyword evidence="6 10" id="KW-0863">Zinc-finger</keyword>
<dbReference type="InterPro" id="IPR001258">
    <property type="entry name" value="NHL_repeat"/>
</dbReference>
<dbReference type="InterPro" id="IPR017907">
    <property type="entry name" value="Znf_RING_CS"/>
</dbReference>
<dbReference type="CDD" id="cd19757">
    <property type="entry name" value="Bbox1"/>
    <property type="match status" value="1"/>
</dbReference>
<evidence type="ECO:0000256" key="4">
    <source>
        <dbReference type="ARBA" id="ARBA00022729"/>
    </source>
</evidence>
<dbReference type="SMART" id="SM00184">
    <property type="entry name" value="RING"/>
    <property type="match status" value="1"/>
</dbReference>
<dbReference type="InterPro" id="IPR036179">
    <property type="entry name" value="Ig-like_dom_sf"/>
</dbReference>
<dbReference type="InterPro" id="IPR027370">
    <property type="entry name" value="Znf-RING_euk"/>
</dbReference>
<evidence type="ECO:0000256" key="3">
    <source>
        <dbReference type="ARBA" id="ARBA00022723"/>
    </source>
</evidence>
<dbReference type="InterPro" id="IPR003598">
    <property type="entry name" value="Ig_sub2"/>
</dbReference>
<feature type="signal peptide" evidence="13">
    <location>
        <begin position="1"/>
        <end position="25"/>
    </location>
</feature>
<organism evidence="17">
    <name type="scientific">Amphimedon queenslandica</name>
    <name type="common">Sponge</name>
    <dbReference type="NCBI Taxonomy" id="400682"/>
    <lineage>
        <taxon>Eukaryota</taxon>
        <taxon>Metazoa</taxon>
        <taxon>Porifera</taxon>
        <taxon>Demospongiae</taxon>
        <taxon>Heteroscleromorpha</taxon>
        <taxon>Haplosclerida</taxon>
        <taxon>Niphatidae</taxon>
        <taxon>Amphimedon</taxon>
    </lineage>
</organism>
<keyword evidence="1" id="KW-0597">Phosphoprotein</keyword>
<feature type="domain" description="Ig-like" evidence="16">
    <location>
        <begin position="472"/>
        <end position="563"/>
    </location>
</feature>
<dbReference type="InterPro" id="IPR001611">
    <property type="entry name" value="Leu-rich_rpt"/>
</dbReference>
<dbReference type="Gene3D" id="3.80.10.10">
    <property type="entry name" value="Ribonuclease Inhibitor"/>
    <property type="match status" value="2"/>
</dbReference>
<keyword evidence="4 13" id="KW-0732">Signal</keyword>
<dbReference type="InterPro" id="IPR000315">
    <property type="entry name" value="Znf_B-box"/>
</dbReference>
<dbReference type="InterPro" id="IPR000483">
    <property type="entry name" value="Cys-rich_flank_reg_C"/>
</dbReference>
<dbReference type="SUPFAM" id="SSF57850">
    <property type="entry name" value="RING/U-box"/>
    <property type="match status" value="1"/>
</dbReference>
<feature type="domain" description="Ig-like" evidence="16">
    <location>
        <begin position="288"/>
        <end position="374"/>
    </location>
</feature>
<dbReference type="PROSITE" id="PS51450">
    <property type="entry name" value="LRR"/>
    <property type="match status" value="2"/>
</dbReference>
<protein>
    <submittedName>
        <fullName evidence="17">Uncharacterized protein</fullName>
    </submittedName>
</protein>
<feature type="domain" description="Ig-like" evidence="16">
    <location>
        <begin position="396"/>
        <end position="468"/>
    </location>
</feature>
<keyword evidence="12" id="KW-0175">Coiled coil</keyword>
<feature type="repeat" description="NHL" evidence="11">
    <location>
        <begin position="1526"/>
        <end position="1569"/>
    </location>
</feature>
<dbReference type="SUPFAM" id="SSF52058">
    <property type="entry name" value="L domain-like"/>
    <property type="match status" value="1"/>
</dbReference>
<dbReference type="SMART" id="SM00336">
    <property type="entry name" value="BBOX"/>
    <property type="match status" value="2"/>
</dbReference>
<feature type="domain" description="B box-type" evidence="15">
    <location>
        <begin position="1070"/>
        <end position="1122"/>
    </location>
</feature>
<dbReference type="InterPro" id="IPR000372">
    <property type="entry name" value="LRRNT"/>
</dbReference>
<dbReference type="Gene3D" id="3.30.40.10">
    <property type="entry name" value="Zinc/RING finger domain, C3HC4 (zinc finger)"/>
    <property type="match status" value="1"/>
</dbReference>
<dbReference type="InterPro" id="IPR003599">
    <property type="entry name" value="Ig_sub"/>
</dbReference>
<dbReference type="PROSITE" id="PS50089">
    <property type="entry name" value="ZF_RING_2"/>
    <property type="match status" value="1"/>
</dbReference>
<dbReference type="InterPro" id="IPR007110">
    <property type="entry name" value="Ig-like_dom"/>
</dbReference>
<dbReference type="Pfam" id="PF00643">
    <property type="entry name" value="zf-B_box"/>
    <property type="match status" value="2"/>
</dbReference>
<dbReference type="InterPro" id="IPR013083">
    <property type="entry name" value="Znf_RING/FYVE/PHD"/>
</dbReference>
<keyword evidence="2" id="KW-0433">Leucine-rich repeat</keyword>
<dbReference type="SUPFAM" id="SSF101898">
    <property type="entry name" value="NHL repeat"/>
    <property type="match status" value="1"/>
</dbReference>
<dbReference type="InterPro" id="IPR013098">
    <property type="entry name" value="Ig_I-set"/>
</dbReference>
<feature type="domain" description="Ig-like" evidence="16">
    <location>
        <begin position="660"/>
        <end position="750"/>
    </location>
</feature>
<keyword evidence="9" id="KW-0325">Glycoprotein</keyword>
<dbReference type="SMART" id="SM00369">
    <property type="entry name" value="LRR_TYP"/>
    <property type="match status" value="7"/>
</dbReference>
<feature type="repeat" description="NHL" evidence="11">
    <location>
        <begin position="1478"/>
        <end position="1522"/>
    </location>
</feature>
<dbReference type="SMART" id="SM00082">
    <property type="entry name" value="LRRCT"/>
    <property type="match status" value="1"/>
</dbReference>
<dbReference type="eggNOG" id="KOG2177">
    <property type="taxonomic scope" value="Eukaryota"/>
</dbReference>
<dbReference type="Gene3D" id="3.30.160.60">
    <property type="entry name" value="Classic Zinc Finger"/>
    <property type="match status" value="1"/>
</dbReference>
<evidence type="ECO:0000256" key="13">
    <source>
        <dbReference type="SAM" id="SignalP"/>
    </source>
</evidence>
<evidence type="ECO:0000259" key="14">
    <source>
        <dbReference type="PROSITE" id="PS50089"/>
    </source>
</evidence>
<evidence type="ECO:0000256" key="2">
    <source>
        <dbReference type="ARBA" id="ARBA00022614"/>
    </source>
</evidence>
<evidence type="ECO:0000256" key="1">
    <source>
        <dbReference type="ARBA" id="ARBA00022553"/>
    </source>
</evidence>
<evidence type="ECO:0000259" key="15">
    <source>
        <dbReference type="PROSITE" id="PS50119"/>
    </source>
</evidence>
<dbReference type="PANTHER" id="PTHR45842">
    <property type="entry name" value="SYNAPTIC ADHESION-LIKE MOLECULE SALM"/>
    <property type="match status" value="1"/>
</dbReference>
<accession>A0A1X7V4K3</accession>
<dbReference type="InterPro" id="IPR003591">
    <property type="entry name" value="Leu-rich_rpt_typical-subtyp"/>
</dbReference>
<keyword evidence="8" id="KW-1015">Disulfide bond</keyword>
<feature type="domain" description="Ig-like" evidence="16">
    <location>
        <begin position="755"/>
        <end position="840"/>
    </location>
</feature>
<feature type="domain" description="B box-type" evidence="15">
    <location>
        <begin position="1004"/>
        <end position="1050"/>
    </location>
</feature>
<dbReference type="EnsemblMetazoa" id="Aqu2.1.34928_001">
    <property type="protein sequence ID" value="Aqu2.1.34928_001"/>
    <property type="gene ID" value="Aqu2.1.34928"/>
</dbReference>
<dbReference type="InParanoid" id="A0A1X7V4K3"/>
<dbReference type="SUPFAM" id="SSF57845">
    <property type="entry name" value="B-box zinc-binding domain"/>
    <property type="match status" value="1"/>
</dbReference>
<dbReference type="Pfam" id="PF13927">
    <property type="entry name" value="Ig_3"/>
    <property type="match status" value="1"/>
</dbReference>
<evidence type="ECO:0000256" key="8">
    <source>
        <dbReference type="ARBA" id="ARBA00023157"/>
    </source>
</evidence>
<dbReference type="Pfam" id="PF13855">
    <property type="entry name" value="LRR_8"/>
    <property type="match status" value="2"/>
</dbReference>
<reference evidence="17" key="1">
    <citation type="submission" date="2017-05" db="UniProtKB">
        <authorList>
            <consortium name="EnsemblMetazoa"/>
        </authorList>
    </citation>
    <scope>IDENTIFICATION</scope>
</reference>
<dbReference type="SMART" id="SM00409">
    <property type="entry name" value="IG"/>
    <property type="match status" value="6"/>
</dbReference>
<evidence type="ECO:0000256" key="7">
    <source>
        <dbReference type="ARBA" id="ARBA00022833"/>
    </source>
</evidence>
<dbReference type="InterPro" id="IPR013783">
    <property type="entry name" value="Ig-like_fold"/>
</dbReference>
<dbReference type="SMART" id="SM00365">
    <property type="entry name" value="LRR_SD22"/>
    <property type="match status" value="3"/>
</dbReference>
<evidence type="ECO:0000256" key="9">
    <source>
        <dbReference type="ARBA" id="ARBA00023180"/>
    </source>
</evidence>
<dbReference type="InterPro" id="IPR001841">
    <property type="entry name" value="Znf_RING"/>
</dbReference>
<dbReference type="Gene3D" id="2.60.40.10">
    <property type="entry name" value="Immunoglobulins"/>
    <property type="match status" value="6"/>
</dbReference>
<dbReference type="OrthoDB" id="6265224at2759"/>
<keyword evidence="7" id="KW-0862">Zinc</keyword>
<proteinExistence type="predicted"/>
<dbReference type="Gene3D" id="2.120.10.30">
    <property type="entry name" value="TolB, C-terminal domain"/>
    <property type="match status" value="2"/>
</dbReference>
<feature type="coiled-coil region" evidence="12">
    <location>
        <begin position="1132"/>
        <end position="1159"/>
    </location>
</feature>
<evidence type="ECO:0000256" key="10">
    <source>
        <dbReference type="PROSITE-ProRule" id="PRU00024"/>
    </source>
</evidence>
<dbReference type="Pfam" id="PF07679">
    <property type="entry name" value="I-set"/>
    <property type="match status" value="2"/>
</dbReference>
<dbReference type="InterPro" id="IPR050467">
    <property type="entry name" value="LRFN"/>
</dbReference>
<dbReference type="SMART" id="SM00013">
    <property type="entry name" value="LRRNT"/>
    <property type="match status" value="1"/>
</dbReference>
<evidence type="ECO:0000313" key="17">
    <source>
        <dbReference type="EnsemblMetazoa" id="Aqu2.1.34928_001"/>
    </source>
</evidence>
<dbReference type="SUPFAM" id="SSF48726">
    <property type="entry name" value="Immunoglobulin"/>
    <property type="match status" value="7"/>
</dbReference>
<feature type="chain" id="PRO_5010871914" evidence="13">
    <location>
        <begin position="26"/>
        <end position="1660"/>
    </location>
</feature>
<feature type="domain" description="RING-type" evidence="14">
    <location>
        <begin position="926"/>
        <end position="970"/>
    </location>
</feature>
<evidence type="ECO:0000256" key="12">
    <source>
        <dbReference type="SAM" id="Coils"/>
    </source>
</evidence>
<evidence type="ECO:0000256" key="5">
    <source>
        <dbReference type="ARBA" id="ARBA00022737"/>
    </source>
</evidence>
<dbReference type="PANTHER" id="PTHR45842:SF12">
    <property type="entry name" value="KEKKON 5, ISOFORM A"/>
    <property type="match status" value="1"/>
</dbReference>